<evidence type="ECO:0000313" key="1">
    <source>
        <dbReference type="EMBL" id="RJF93970.1"/>
    </source>
</evidence>
<protein>
    <submittedName>
        <fullName evidence="1">Uncharacterized protein</fullName>
    </submittedName>
</protein>
<evidence type="ECO:0000313" key="2">
    <source>
        <dbReference type="Proteomes" id="UP000286100"/>
    </source>
</evidence>
<dbReference type="OrthoDB" id="7595325at2"/>
<comment type="caution">
    <text evidence="1">The sequence shown here is derived from an EMBL/GenBank/DDBJ whole genome shotgun (WGS) entry which is preliminary data.</text>
</comment>
<gene>
    <name evidence="1" type="ORF">D3876_06780</name>
</gene>
<dbReference type="Proteomes" id="UP000286100">
    <property type="component" value="Unassembled WGS sequence"/>
</dbReference>
<dbReference type="EMBL" id="QYUM01000002">
    <property type="protein sequence ID" value="RJF93970.1"/>
    <property type="molecule type" value="Genomic_DNA"/>
</dbReference>
<organism evidence="1 2">
    <name type="scientific">Sphingomonas cavernae</name>
    <dbReference type="NCBI Taxonomy" id="2320861"/>
    <lineage>
        <taxon>Bacteria</taxon>
        <taxon>Pseudomonadati</taxon>
        <taxon>Pseudomonadota</taxon>
        <taxon>Alphaproteobacteria</taxon>
        <taxon>Sphingomonadales</taxon>
        <taxon>Sphingomonadaceae</taxon>
        <taxon>Sphingomonas</taxon>
    </lineage>
</organism>
<proteinExistence type="predicted"/>
<reference evidence="1 2" key="1">
    <citation type="submission" date="2018-09" db="EMBL/GenBank/DDBJ databases">
        <authorList>
            <person name="Zhu H."/>
        </authorList>
    </citation>
    <scope>NUCLEOTIDE SEQUENCE [LARGE SCALE GENOMIC DNA]</scope>
    <source>
        <strain evidence="1 2">K2R01-6</strain>
    </source>
</reference>
<sequence>MRVLPAEHTRAIEPGLMGYRIMYHREEANHCPGCGNSNWHIGRLSAQCAFCDTSLPFADGGIISMASPLHI</sequence>
<dbReference type="AlphaFoldDB" id="A0A418WRT2"/>
<name>A0A418WRT2_9SPHN</name>
<accession>A0A418WRT2</accession>
<keyword evidence="2" id="KW-1185">Reference proteome</keyword>